<sequence>MRDILLSVARASQRLIPAAGHGGRKDKEHAGSREALLGQARFLRRCAFCDFKFGGVADECEVHHLDGDHANNTADNLTLACVLCHMPHHLDLASRRWADSPGTLIYLPELTQAELSSLLQAIAYTIAVGSAEMKPGEVVTVAEQAGHDIYPHVVYARLTARAAQVEGTKNGESQRHQLSSPVVMARVLQSMSDADYADRGQLLAGVRYLAPLDPIVELAKSWLVDGSGFKNLDLASWREIAAAAGVANGG</sequence>
<name>A0A098PXH4_9XANT</name>
<dbReference type="InterPro" id="IPR003615">
    <property type="entry name" value="HNH_nuc"/>
</dbReference>
<evidence type="ECO:0000313" key="3">
    <source>
        <dbReference type="Proteomes" id="UP000028012"/>
    </source>
</evidence>
<organism evidence="2 3">
    <name type="scientific">Xanthomonas axonopodis pv. vasculorum</name>
    <dbReference type="NCBI Taxonomy" id="325777"/>
    <lineage>
        <taxon>Bacteria</taxon>
        <taxon>Pseudomonadati</taxon>
        <taxon>Pseudomonadota</taxon>
        <taxon>Gammaproteobacteria</taxon>
        <taxon>Lysobacterales</taxon>
        <taxon>Lysobacteraceae</taxon>
        <taxon>Xanthomonas</taxon>
    </lineage>
</organism>
<comment type="caution">
    <text evidence="2">The sequence shown here is derived from an EMBL/GenBank/DDBJ whole genome shotgun (WGS) entry which is preliminary data.</text>
</comment>
<dbReference type="HOGENOM" id="CLU_096064_0_0_6"/>
<protein>
    <recommendedName>
        <fullName evidence="1">HNH nuclease domain-containing protein</fullName>
    </recommendedName>
</protein>
<dbReference type="eggNOG" id="COG1403">
    <property type="taxonomic scope" value="Bacteria"/>
</dbReference>
<evidence type="ECO:0000259" key="1">
    <source>
        <dbReference type="SMART" id="SM00507"/>
    </source>
</evidence>
<dbReference type="STRING" id="325777.GW15_0221865"/>
<dbReference type="CDD" id="cd00085">
    <property type="entry name" value="HNHc"/>
    <property type="match status" value="1"/>
</dbReference>
<proteinExistence type="predicted"/>
<dbReference type="AlphaFoldDB" id="A0A098PXH4"/>
<accession>A0A098PXH4</accession>
<gene>
    <name evidence="2" type="ORF">GW15_0221865</name>
</gene>
<dbReference type="SMART" id="SM00507">
    <property type="entry name" value="HNHc"/>
    <property type="match status" value="1"/>
</dbReference>
<dbReference type="EMBL" id="JPHD02000143">
    <property type="protein sequence ID" value="KGE50402.1"/>
    <property type="molecule type" value="Genomic_DNA"/>
</dbReference>
<evidence type="ECO:0000313" key="2">
    <source>
        <dbReference type="EMBL" id="KGE50402.1"/>
    </source>
</evidence>
<dbReference type="Proteomes" id="UP000028012">
    <property type="component" value="Unassembled WGS sequence"/>
</dbReference>
<dbReference type="RefSeq" id="WP_042825233.1">
    <property type="nucleotide sequence ID" value="NZ_KN173626.1"/>
</dbReference>
<feature type="domain" description="HNH nuclease" evidence="1">
    <location>
        <begin position="31"/>
        <end position="86"/>
    </location>
</feature>
<reference evidence="2 3" key="1">
    <citation type="submission" date="2014-09" db="EMBL/GenBank/DDBJ databases">
        <title>A draft genome sequence for Xanthomonas axonopodis pv. vasculorum NCPPB 900.</title>
        <authorList>
            <person name="Harrison J."/>
            <person name="Studholme D.J."/>
        </authorList>
    </citation>
    <scope>NUCLEOTIDE SEQUENCE [LARGE SCALE GENOMIC DNA]</scope>
    <source>
        <strain evidence="2 3">NCPPB 900</strain>
    </source>
</reference>